<evidence type="ECO:0000259" key="1">
    <source>
        <dbReference type="Pfam" id="PF25036"/>
    </source>
</evidence>
<protein>
    <recommendedName>
        <fullName evidence="1">Vacuolar protein sorting-associated protein 13 VPS13 adaptor binding domain-containing protein</fullName>
    </recommendedName>
</protein>
<organism evidence="2 3">
    <name type="scientific">Colocasia esculenta</name>
    <name type="common">Wild taro</name>
    <name type="synonym">Arum esculentum</name>
    <dbReference type="NCBI Taxonomy" id="4460"/>
    <lineage>
        <taxon>Eukaryota</taxon>
        <taxon>Viridiplantae</taxon>
        <taxon>Streptophyta</taxon>
        <taxon>Embryophyta</taxon>
        <taxon>Tracheophyta</taxon>
        <taxon>Spermatophyta</taxon>
        <taxon>Magnoliopsida</taxon>
        <taxon>Liliopsida</taxon>
        <taxon>Araceae</taxon>
        <taxon>Aroideae</taxon>
        <taxon>Colocasieae</taxon>
        <taxon>Colocasia</taxon>
    </lineage>
</organism>
<gene>
    <name evidence="2" type="ORF">Taro_018428</name>
</gene>
<dbReference type="InterPro" id="IPR026847">
    <property type="entry name" value="VPS13"/>
</dbReference>
<evidence type="ECO:0000313" key="2">
    <source>
        <dbReference type="EMBL" id="MQL85897.1"/>
    </source>
</evidence>
<dbReference type="OrthoDB" id="428159at2759"/>
<dbReference type="AlphaFoldDB" id="A0A843UTU1"/>
<feature type="non-terminal residue" evidence="2">
    <location>
        <position position="1"/>
    </location>
</feature>
<dbReference type="PANTHER" id="PTHR16166">
    <property type="entry name" value="VACUOLAR PROTEIN SORTING-ASSOCIATED PROTEIN VPS13"/>
    <property type="match status" value="1"/>
</dbReference>
<accession>A0A843UTU1</accession>
<dbReference type="Pfam" id="PF25036">
    <property type="entry name" value="VPS13_VAB"/>
    <property type="match status" value="1"/>
</dbReference>
<proteinExistence type="predicted"/>
<dbReference type="PANTHER" id="PTHR16166:SF143">
    <property type="entry name" value="PROTEIN SORTING-ASSOCIATED PROTEIN, PUTATIVE (DUF1162)-RELATED"/>
    <property type="match status" value="1"/>
</dbReference>
<sequence>DLLVCIRFDERGGQWSGSFLPDFLGDAQVKVRNYVSGSLEMVRVEIQNADLSNDDKVIGASNGNSGTYLILLSDDDSGFMPYRIDNFSMESLRIYQHKCETAEAIVHSYTSYQYAWDEPSYPHRLIIEVPGERVLGSYYLDDVKEYPPICLAPSSEKPERRFFISVHAEGATKVLSFIDSHYHSLTDIKKIDFHGSEEERKLKQQTERIADFSERIIFRFPFIGASLINSSPQELIYACAKETKVILVQSSDKQKVSFQISSLQVDNQLPGAPYPILLSFDQDYAHGSSNLRNQDDAFWIQYEDEAPVACDKTHESNFSFAASKWRKESSFVSYEYINMRVAPLRVELEEQVLLHFLGFLGAVSSRFLGSYSNHLPSVVPIGAPWQQIHRLAKRQKKIYIEAFELAPVKLTVSFSSNPWLIRKGDLSEAESFFRFSGTVFQNPVQPGQGCEALRPHPGQPIATAIATPTTGDRRYCTATSSSPSVLLLPFSLWGASLLPLCGFPHHHLLHPTVVPLTLEPLSPCP</sequence>
<dbReference type="InterPro" id="IPR009543">
    <property type="entry name" value="VPS13_VAB"/>
</dbReference>
<evidence type="ECO:0000313" key="3">
    <source>
        <dbReference type="Proteomes" id="UP000652761"/>
    </source>
</evidence>
<name>A0A843UTU1_COLES</name>
<dbReference type="EMBL" id="NMUH01000857">
    <property type="protein sequence ID" value="MQL85897.1"/>
    <property type="molecule type" value="Genomic_DNA"/>
</dbReference>
<dbReference type="Proteomes" id="UP000652761">
    <property type="component" value="Unassembled WGS sequence"/>
</dbReference>
<dbReference type="GO" id="GO:0045053">
    <property type="term" value="P:protein retention in Golgi apparatus"/>
    <property type="evidence" value="ECO:0007669"/>
    <property type="project" value="TreeGrafter"/>
</dbReference>
<reference evidence="2" key="1">
    <citation type="submission" date="2017-07" db="EMBL/GenBank/DDBJ databases">
        <title>Taro Niue Genome Assembly and Annotation.</title>
        <authorList>
            <person name="Atibalentja N."/>
            <person name="Keating K."/>
            <person name="Fields C.J."/>
        </authorList>
    </citation>
    <scope>NUCLEOTIDE SEQUENCE</scope>
    <source>
        <strain evidence="2">Niue_2</strain>
        <tissue evidence="2">Leaf</tissue>
    </source>
</reference>
<comment type="caution">
    <text evidence="2">The sequence shown here is derived from an EMBL/GenBank/DDBJ whole genome shotgun (WGS) entry which is preliminary data.</text>
</comment>
<dbReference type="GO" id="GO:0006623">
    <property type="term" value="P:protein targeting to vacuole"/>
    <property type="evidence" value="ECO:0007669"/>
    <property type="project" value="TreeGrafter"/>
</dbReference>
<keyword evidence="3" id="KW-1185">Reference proteome</keyword>
<feature type="domain" description="Vacuolar protein sorting-associated protein 13 VPS13 adaptor binding" evidence="1">
    <location>
        <begin position="4"/>
        <end position="120"/>
    </location>
</feature>